<dbReference type="InterPro" id="IPR021226">
    <property type="entry name" value="Phage_gene29"/>
</dbReference>
<dbReference type="EMBL" id="JANFQF010000008">
    <property type="protein sequence ID" value="MCQ4119893.1"/>
    <property type="molecule type" value="Genomic_DNA"/>
</dbReference>
<name>A0ABT1QE09_9NOCA</name>
<reference evidence="2 3" key="1">
    <citation type="submission" date="2022-07" db="EMBL/GenBank/DDBJ databases">
        <title>Degradation activity of malathion, p-nitrophenol and potential low-temperature adaptation strategy of Rhodococcus sp. FXJ9.536.</title>
        <authorList>
            <person name="Huang J."/>
            <person name="Huang Y."/>
        </authorList>
    </citation>
    <scope>NUCLEOTIDE SEQUENCE [LARGE SCALE GENOMIC DNA]</scope>
    <source>
        <strain evidence="2 3">FXJ9.536</strain>
    </source>
</reference>
<organism evidence="2 3">
    <name type="scientific">Rhodococcus tibetensis</name>
    <dbReference type="NCBI Taxonomy" id="2965064"/>
    <lineage>
        <taxon>Bacteria</taxon>
        <taxon>Bacillati</taxon>
        <taxon>Actinomycetota</taxon>
        <taxon>Actinomycetes</taxon>
        <taxon>Mycobacteriales</taxon>
        <taxon>Nocardiaceae</taxon>
        <taxon>Rhodococcus</taxon>
    </lineage>
</organism>
<protein>
    <submittedName>
        <fullName evidence="2">DUF2744 domain-containing protein</fullName>
    </submittedName>
</protein>
<evidence type="ECO:0000256" key="1">
    <source>
        <dbReference type="SAM" id="Phobius"/>
    </source>
</evidence>
<keyword evidence="3" id="KW-1185">Reference proteome</keyword>
<sequence length="130" mass="14753">MPTRENCDLDDPEEMFWWMFVAQPELKGGLALMVWAYYRLMSKRLHDLGARLKCDACGHMAEPKLKLRLPPTEAHWLAGEGKWVPITEPDAPRDEAEEIVRKLPPAARAKLNSALDAIKAEEAMQRGTGR</sequence>
<keyword evidence="1" id="KW-0472">Membrane</keyword>
<keyword evidence="1" id="KW-0812">Transmembrane</keyword>
<comment type="caution">
    <text evidence="2">The sequence shown here is derived from an EMBL/GenBank/DDBJ whole genome shotgun (WGS) entry which is preliminary data.</text>
</comment>
<accession>A0ABT1QE09</accession>
<feature type="transmembrane region" description="Helical" evidence="1">
    <location>
        <begin position="15"/>
        <end position="38"/>
    </location>
</feature>
<dbReference type="Proteomes" id="UP001524501">
    <property type="component" value="Unassembled WGS sequence"/>
</dbReference>
<evidence type="ECO:0000313" key="2">
    <source>
        <dbReference type="EMBL" id="MCQ4119893.1"/>
    </source>
</evidence>
<dbReference type="RefSeq" id="WP_255968466.1">
    <property type="nucleotide sequence ID" value="NZ_JANFQF010000008.1"/>
</dbReference>
<evidence type="ECO:0000313" key="3">
    <source>
        <dbReference type="Proteomes" id="UP001524501"/>
    </source>
</evidence>
<dbReference type="Pfam" id="PF10910">
    <property type="entry name" value="Phage_gene29"/>
    <property type="match status" value="1"/>
</dbReference>
<proteinExistence type="predicted"/>
<gene>
    <name evidence="2" type="ORF">NOF53_12040</name>
</gene>
<keyword evidence="1" id="KW-1133">Transmembrane helix</keyword>